<gene>
    <name evidence="1" type="ORF">E0946_02865</name>
</gene>
<keyword evidence="1" id="KW-0687">Ribonucleoprotein</keyword>
<name>A0AC61QJQ7_9BACT</name>
<accession>A0AC61QJQ7</accession>
<sequence length="234" mass="25898">MKHSKRYKAAYAQYDRRKRYELDEAINILKSLPSPKFDETVELHFNLGVDPRKADQQIRNSIVLPHGTGKNPRVLVFAEGEKAEEAKKAGADYVGSDDLIEKIMNGWFDFDIVITTPTMMGRIGKLGRVLGPRGLMPNPKVGTVTMDIAKAVQEAKSGKITYRVDKFGNLHIIAGKLSFTPEQLKENIKTIIAAVLKDRPTSLKGVYIKSITLCTTMGPGIKLNVASAVQEARS</sequence>
<protein>
    <submittedName>
        <fullName evidence="1">50S ribosomal protein L1</fullName>
    </submittedName>
</protein>
<dbReference type="Proteomes" id="UP000294588">
    <property type="component" value="Unassembled WGS sequence"/>
</dbReference>
<reference evidence="1" key="1">
    <citation type="submission" date="2019-03" db="EMBL/GenBank/DDBJ databases">
        <title>Candidatus Syntrophosphaera thermopropionivorans: a novel player in syntrophic propionate oxidation during anaerobic digestion.</title>
        <authorList>
            <person name="Dyksma S."/>
        </authorList>
    </citation>
    <scope>NUCLEOTIDE SEQUENCE</scope>
    <source>
        <strain evidence="1">W5</strain>
    </source>
</reference>
<evidence type="ECO:0000313" key="2">
    <source>
        <dbReference type="Proteomes" id="UP000294588"/>
    </source>
</evidence>
<proteinExistence type="predicted"/>
<evidence type="ECO:0000313" key="1">
    <source>
        <dbReference type="EMBL" id="TDF73513.1"/>
    </source>
</evidence>
<keyword evidence="2" id="KW-1185">Reference proteome</keyword>
<organism evidence="1 2">
    <name type="scientific">Candidatus Syntrophosphaera thermopropionivorans</name>
    <dbReference type="NCBI Taxonomy" id="2593015"/>
    <lineage>
        <taxon>Bacteria</taxon>
        <taxon>Pseudomonadati</taxon>
        <taxon>Candidatus Cloacimonadota</taxon>
        <taxon>Candidatus Cloacimonadia</taxon>
        <taxon>Candidatus Cloacimonadales</taxon>
        <taxon>Candidatus Cloacimonadaceae</taxon>
        <taxon>Candidatus Syntrophosphaera</taxon>
    </lineage>
</organism>
<keyword evidence="1" id="KW-0689">Ribosomal protein</keyword>
<dbReference type="EMBL" id="SMOG01000005">
    <property type="protein sequence ID" value="TDF73513.1"/>
    <property type="molecule type" value="Genomic_DNA"/>
</dbReference>
<comment type="caution">
    <text evidence="1">The sequence shown here is derived from an EMBL/GenBank/DDBJ whole genome shotgun (WGS) entry which is preliminary data.</text>
</comment>